<feature type="domain" description="Dienelactone hydrolase" evidence="2">
    <location>
        <begin position="52"/>
        <end position="278"/>
    </location>
</feature>
<accession>A0A0E0LSQ7</accession>
<dbReference type="AlphaFoldDB" id="A0A0E0LSQ7"/>
<dbReference type="EnsemblPlants" id="OPUNC08G06880.1">
    <property type="protein sequence ID" value="OPUNC08G06880.1"/>
    <property type="gene ID" value="OPUNC08G06880"/>
</dbReference>
<evidence type="ECO:0000313" key="3">
    <source>
        <dbReference type="EnsemblPlants" id="OPUNC08G06880.1"/>
    </source>
</evidence>
<dbReference type="Proteomes" id="UP000026962">
    <property type="component" value="Chromosome 8"/>
</dbReference>
<evidence type="ECO:0000313" key="4">
    <source>
        <dbReference type="Proteomes" id="UP000026962"/>
    </source>
</evidence>
<keyword evidence="4" id="KW-1185">Reference proteome</keyword>
<dbReference type="HOGENOM" id="CLU_054590_8_1_1"/>
<evidence type="ECO:0000259" key="2">
    <source>
        <dbReference type="Pfam" id="PF01738"/>
    </source>
</evidence>
<organism evidence="3">
    <name type="scientific">Oryza punctata</name>
    <name type="common">Red rice</name>
    <dbReference type="NCBI Taxonomy" id="4537"/>
    <lineage>
        <taxon>Eukaryota</taxon>
        <taxon>Viridiplantae</taxon>
        <taxon>Streptophyta</taxon>
        <taxon>Embryophyta</taxon>
        <taxon>Tracheophyta</taxon>
        <taxon>Spermatophyta</taxon>
        <taxon>Magnoliopsida</taxon>
        <taxon>Liliopsida</taxon>
        <taxon>Poales</taxon>
        <taxon>Poaceae</taxon>
        <taxon>BOP clade</taxon>
        <taxon>Oryzoideae</taxon>
        <taxon>Oryzeae</taxon>
        <taxon>Oryzinae</taxon>
        <taxon>Oryza</taxon>
    </lineage>
</organism>
<proteinExistence type="predicted"/>
<protein>
    <recommendedName>
        <fullName evidence="2">Dienelactone hydrolase domain-containing protein</fullName>
    </recommendedName>
</protein>
<dbReference type="InterPro" id="IPR002925">
    <property type="entry name" value="Dienelactn_hydro"/>
</dbReference>
<dbReference type="SUPFAM" id="SSF53474">
    <property type="entry name" value="alpha/beta-Hydrolases"/>
    <property type="match status" value="1"/>
</dbReference>
<dbReference type="Gene3D" id="3.40.50.1820">
    <property type="entry name" value="alpha/beta hydrolase"/>
    <property type="match status" value="1"/>
</dbReference>
<keyword evidence="1" id="KW-0732">Signal</keyword>
<dbReference type="PANTHER" id="PTHR17630">
    <property type="entry name" value="DIENELACTONE HYDROLASE"/>
    <property type="match status" value="1"/>
</dbReference>
<dbReference type="PANTHER" id="PTHR17630:SF56">
    <property type="entry name" value="ENDO-1,3_1,4-BETA-D-GLUCANASE"/>
    <property type="match status" value="1"/>
</dbReference>
<dbReference type="GO" id="GO:0016787">
    <property type="term" value="F:hydrolase activity"/>
    <property type="evidence" value="ECO:0007669"/>
    <property type="project" value="InterPro"/>
</dbReference>
<dbReference type="eggNOG" id="KOG3043">
    <property type="taxonomic scope" value="Eukaryota"/>
</dbReference>
<reference evidence="3" key="1">
    <citation type="submission" date="2015-04" db="UniProtKB">
        <authorList>
            <consortium name="EnsemblPlants"/>
        </authorList>
    </citation>
    <scope>IDENTIFICATION</scope>
</reference>
<dbReference type="InterPro" id="IPR029058">
    <property type="entry name" value="AB_hydrolase_fold"/>
</dbReference>
<feature type="signal peptide" evidence="1">
    <location>
        <begin position="1"/>
        <end position="18"/>
    </location>
</feature>
<dbReference type="Gramene" id="OPUNC08G06880.1">
    <property type="protein sequence ID" value="OPUNC08G06880.1"/>
    <property type="gene ID" value="OPUNC08G06880"/>
</dbReference>
<dbReference type="STRING" id="4537.A0A0E0LSQ7"/>
<reference evidence="3" key="2">
    <citation type="submission" date="2018-05" db="EMBL/GenBank/DDBJ databases">
        <title>OpunRS2 (Oryza punctata Reference Sequence Version 2).</title>
        <authorList>
            <person name="Zhang J."/>
            <person name="Kudrna D."/>
            <person name="Lee S."/>
            <person name="Talag J."/>
            <person name="Welchert J."/>
            <person name="Wing R.A."/>
        </authorList>
    </citation>
    <scope>NUCLEOTIDE SEQUENCE [LARGE SCALE GENOMIC DNA]</scope>
</reference>
<evidence type="ECO:0000256" key="1">
    <source>
        <dbReference type="SAM" id="SignalP"/>
    </source>
</evidence>
<sequence length="280" mass="30674">MAWALLLYPSLLCCLAAAAVVAPPHSQCLDNPPDLMAGGGEAGMVIHDLAGFDAYVTGAVHSTRVILLASDVFGFEAPLLRKIADKVGQAGYYVVVPDFFYGQPYTLDLNLTEWLSMHSPVKAAEDAKPIFSDLRKKGISVVGVGGYCWGGKFQLTGKFAVEVAKTNEVEAIVISHPGLVTVDDIKGDILSLVRRDIHAEVKCPIEILGAQNDTLTPPKLVYQFVQALRQRNDRIDYFAKVFQGVNHGFACRYNASNPFEVKKAEQALVLMVDWFHKHLK</sequence>
<dbReference type="OMA" id="KFAVECI"/>
<dbReference type="Pfam" id="PF01738">
    <property type="entry name" value="DLH"/>
    <property type="match status" value="1"/>
</dbReference>
<feature type="chain" id="PRO_5002366930" description="Dienelactone hydrolase domain-containing protein" evidence="1">
    <location>
        <begin position="19"/>
        <end position="280"/>
    </location>
</feature>
<name>A0A0E0LSQ7_ORYPU</name>